<name>A0ABR5ISI5_9ACTN</name>
<comment type="caution">
    <text evidence="2">The sequence shown here is derived from an EMBL/GenBank/DDBJ whole genome shotgun (WGS) entry which is preliminary data.</text>
</comment>
<reference evidence="2 3" key="1">
    <citation type="submission" date="2015-07" db="EMBL/GenBank/DDBJ databases">
        <authorList>
            <person name="Ju K.-S."/>
            <person name="Doroghazi J.R."/>
            <person name="Metcalf W.W."/>
        </authorList>
    </citation>
    <scope>NUCLEOTIDE SEQUENCE [LARGE SCALE GENOMIC DNA]</scope>
    <source>
        <strain evidence="2 3">NRRL B-3589</strain>
    </source>
</reference>
<protein>
    <submittedName>
        <fullName evidence="2">ATPase AAA</fullName>
    </submittedName>
</protein>
<gene>
    <name evidence="2" type="ORF">ADK38_44055</name>
</gene>
<feature type="non-terminal residue" evidence="2">
    <location>
        <position position="1"/>
    </location>
</feature>
<dbReference type="EMBL" id="LGUT01004336">
    <property type="protein sequence ID" value="KOG54109.1"/>
    <property type="molecule type" value="Genomic_DNA"/>
</dbReference>
<dbReference type="Proteomes" id="UP000037020">
    <property type="component" value="Unassembled WGS sequence"/>
</dbReference>
<sequence length="305" mass="30913">VPLPSTAEAAEPAALLAARLSETGQDTLRIAVALGGELPHQAHLPALVGDAHADAALGELIDCGLITPAGAHYRLAGGVLAQLQAAGYGTDTATHAQLAAQHYAWWAGHPSVTPERIAVEADAILAAMGVLVAGREAGHPAAAVLLARTAAPAFAAALHWSAWERSLRYGQEAARIAGEVAEEAYFHHELGILALCTGNLDRARAELEASIGLRGVLADRRGTVAGRRALALVADRSGRPVVTPPTPDGYTPAGEEVPDARSEESASPPGGLSAPPAAAGPDDNTTTIITRLAADGGAAPSPVPP</sequence>
<evidence type="ECO:0000313" key="3">
    <source>
        <dbReference type="Proteomes" id="UP000037020"/>
    </source>
</evidence>
<organism evidence="2 3">
    <name type="scientific">Streptomyces varsoviensis</name>
    <dbReference type="NCBI Taxonomy" id="67373"/>
    <lineage>
        <taxon>Bacteria</taxon>
        <taxon>Bacillati</taxon>
        <taxon>Actinomycetota</taxon>
        <taxon>Actinomycetes</taxon>
        <taxon>Kitasatosporales</taxon>
        <taxon>Streptomycetaceae</taxon>
        <taxon>Streptomyces</taxon>
    </lineage>
</organism>
<keyword evidence="3" id="KW-1185">Reference proteome</keyword>
<feature type="region of interest" description="Disordered" evidence="1">
    <location>
        <begin position="238"/>
        <end position="285"/>
    </location>
</feature>
<feature type="non-terminal residue" evidence="2">
    <location>
        <position position="305"/>
    </location>
</feature>
<accession>A0ABR5ISI5</accession>
<evidence type="ECO:0000313" key="2">
    <source>
        <dbReference type="EMBL" id="KOG54109.1"/>
    </source>
</evidence>
<proteinExistence type="predicted"/>
<feature type="compositionally biased region" description="Low complexity" evidence="1">
    <location>
        <begin position="265"/>
        <end position="281"/>
    </location>
</feature>
<evidence type="ECO:0000256" key="1">
    <source>
        <dbReference type="SAM" id="MobiDB-lite"/>
    </source>
</evidence>